<dbReference type="EnsemblPlants" id="OGLUM08G06920.2">
    <property type="protein sequence ID" value="OGLUM08G06920.2"/>
    <property type="gene ID" value="OGLUM08G06920"/>
</dbReference>
<keyword evidence="4" id="KW-1185">Reference proteome</keyword>
<name>A0A0E0ASC3_9ORYZ</name>
<protein>
    <submittedName>
        <fullName evidence="3">Uncharacterized protein</fullName>
    </submittedName>
</protein>
<evidence type="ECO:0000313" key="3">
    <source>
        <dbReference type="EnsemblPlants" id="OGLUM08G06920.2"/>
    </source>
</evidence>
<organism evidence="3">
    <name type="scientific">Oryza glumipatula</name>
    <dbReference type="NCBI Taxonomy" id="40148"/>
    <lineage>
        <taxon>Eukaryota</taxon>
        <taxon>Viridiplantae</taxon>
        <taxon>Streptophyta</taxon>
        <taxon>Embryophyta</taxon>
        <taxon>Tracheophyta</taxon>
        <taxon>Spermatophyta</taxon>
        <taxon>Magnoliopsida</taxon>
        <taxon>Liliopsida</taxon>
        <taxon>Poales</taxon>
        <taxon>Poaceae</taxon>
        <taxon>BOP clade</taxon>
        <taxon>Oryzoideae</taxon>
        <taxon>Oryzeae</taxon>
        <taxon>Oryzinae</taxon>
        <taxon>Oryza</taxon>
    </lineage>
</organism>
<keyword evidence="2" id="KW-1133">Transmembrane helix</keyword>
<feature type="region of interest" description="Disordered" evidence="1">
    <location>
        <begin position="1"/>
        <end position="67"/>
    </location>
</feature>
<evidence type="ECO:0000256" key="2">
    <source>
        <dbReference type="SAM" id="Phobius"/>
    </source>
</evidence>
<feature type="transmembrane region" description="Helical" evidence="2">
    <location>
        <begin position="175"/>
        <end position="195"/>
    </location>
</feature>
<feature type="transmembrane region" description="Helical" evidence="2">
    <location>
        <begin position="207"/>
        <end position="231"/>
    </location>
</feature>
<feature type="compositionally biased region" description="Low complexity" evidence="1">
    <location>
        <begin position="21"/>
        <end position="39"/>
    </location>
</feature>
<dbReference type="AlphaFoldDB" id="A0A0E0ASC3"/>
<reference evidence="3" key="2">
    <citation type="submission" date="2018-05" db="EMBL/GenBank/DDBJ databases">
        <title>OgluRS3 (Oryza glumaepatula Reference Sequence Version 3).</title>
        <authorList>
            <person name="Zhang J."/>
            <person name="Kudrna D."/>
            <person name="Lee S."/>
            <person name="Talag J."/>
            <person name="Welchert J."/>
            <person name="Wing R.A."/>
        </authorList>
    </citation>
    <scope>NUCLEOTIDE SEQUENCE [LARGE SCALE GENOMIC DNA]</scope>
</reference>
<dbReference type="Gramene" id="OGLUM08G06920.2">
    <property type="protein sequence ID" value="OGLUM08G06920.2"/>
    <property type="gene ID" value="OGLUM08G06920"/>
</dbReference>
<evidence type="ECO:0000256" key="1">
    <source>
        <dbReference type="SAM" id="MobiDB-lite"/>
    </source>
</evidence>
<sequence length="233" mass="24343">MSSRAGSPQPGLARVEEARRATAPVPVGARRAAADAGCRSSRRLSASRRASDGVRLSTTPPVRHSDEAATPPLVAWRCGSPVAVSAPALPLLAHVDLRSSSRYPSWRRRQASHRPPTLEAGEVVACSTAGSSSAPVPPSIPAFPCGPTAHRYHRSCRWLSPHALVNPARVSPALLGTRGATTALVTMGCAVVVLLEVSCTTLLSPTAISLLLVLSISLINLPVVMCLCFSLDI</sequence>
<reference evidence="3" key="1">
    <citation type="submission" date="2015-04" db="UniProtKB">
        <authorList>
            <consortium name="EnsemblPlants"/>
        </authorList>
    </citation>
    <scope>IDENTIFICATION</scope>
</reference>
<evidence type="ECO:0000313" key="4">
    <source>
        <dbReference type="Proteomes" id="UP000026961"/>
    </source>
</evidence>
<dbReference type="Proteomes" id="UP000026961">
    <property type="component" value="Chromosome 8"/>
</dbReference>
<keyword evidence="2" id="KW-0812">Transmembrane</keyword>
<accession>A0A0E0ASC3</accession>
<keyword evidence="2" id="KW-0472">Membrane</keyword>
<proteinExistence type="predicted"/>